<dbReference type="PANTHER" id="PTHR19446">
    <property type="entry name" value="REVERSE TRANSCRIPTASES"/>
    <property type="match status" value="1"/>
</dbReference>
<protein>
    <recommendedName>
        <fullName evidence="3">Reverse transcriptase domain-containing protein</fullName>
    </recommendedName>
</protein>
<dbReference type="EMBL" id="WIXP02000001">
    <property type="protein sequence ID" value="KAF6215747.1"/>
    <property type="molecule type" value="Genomic_DNA"/>
</dbReference>
<proteinExistence type="predicted"/>
<evidence type="ECO:0000313" key="2">
    <source>
        <dbReference type="Proteomes" id="UP000466442"/>
    </source>
</evidence>
<name>A0A6A4KLC0_APOLU</name>
<evidence type="ECO:0008006" key="3">
    <source>
        <dbReference type="Google" id="ProtNLM"/>
    </source>
</evidence>
<dbReference type="Proteomes" id="UP000466442">
    <property type="component" value="Linkage Group LG1"/>
</dbReference>
<keyword evidence="2" id="KW-1185">Reference proteome</keyword>
<evidence type="ECO:0000313" key="1">
    <source>
        <dbReference type="EMBL" id="KAF6215747.1"/>
    </source>
</evidence>
<accession>A0A6A4KLC0</accession>
<organism evidence="1 2">
    <name type="scientific">Apolygus lucorum</name>
    <name type="common">Small green plant bug</name>
    <name type="synonym">Lygocoris lucorum</name>
    <dbReference type="NCBI Taxonomy" id="248454"/>
    <lineage>
        <taxon>Eukaryota</taxon>
        <taxon>Metazoa</taxon>
        <taxon>Ecdysozoa</taxon>
        <taxon>Arthropoda</taxon>
        <taxon>Hexapoda</taxon>
        <taxon>Insecta</taxon>
        <taxon>Pterygota</taxon>
        <taxon>Neoptera</taxon>
        <taxon>Paraneoptera</taxon>
        <taxon>Hemiptera</taxon>
        <taxon>Heteroptera</taxon>
        <taxon>Panheteroptera</taxon>
        <taxon>Cimicomorpha</taxon>
        <taxon>Miridae</taxon>
        <taxon>Mirini</taxon>
        <taxon>Apolygus</taxon>
    </lineage>
</organism>
<dbReference type="AlphaFoldDB" id="A0A6A4KLC0"/>
<reference evidence="1" key="1">
    <citation type="journal article" date="2021" name="Mol. Ecol. Resour.">
        <title>Apolygus lucorum genome provides insights into omnivorousness and mesophyll feeding.</title>
        <authorList>
            <person name="Liu Y."/>
            <person name="Liu H."/>
            <person name="Wang H."/>
            <person name="Huang T."/>
            <person name="Liu B."/>
            <person name="Yang B."/>
            <person name="Yin L."/>
            <person name="Li B."/>
            <person name="Zhang Y."/>
            <person name="Zhang S."/>
            <person name="Jiang F."/>
            <person name="Zhang X."/>
            <person name="Ren Y."/>
            <person name="Wang B."/>
            <person name="Wang S."/>
            <person name="Lu Y."/>
            <person name="Wu K."/>
            <person name="Fan W."/>
            <person name="Wang G."/>
        </authorList>
    </citation>
    <scope>NUCLEOTIDE SEQUENCE</scope>
    <source>
        <strain evidence="1">12Hb</strain>
    </source>
</reference>
<sequence length="259" mass="29601">MGKADWSKFRTGLEKCLDTSSWTPALTPAAIDAEVTWITRSLMEAAQLAIPRSRPSPFRTWWWTPALRKEKRTIRRTRKMMARAEGLARQALAEIYRHRRRAYTKSIKVAKKEAWRKLVTARGRGDPWGLPYKLVSGKRKPAGIFITQEDSTWTEAASRLLNALVPDDSTVAENRDHQRIRDYVNEGPTSSNEEPLAFSQEEIKNAIWRCAKKKAPGEDGVTAEILRAAWVSAKERLTALYNSCLKESYFPKAWTKILP</sequence>
<dbReference type="OrthoDB" id="6618453at2759"/>
<comment type="caution">
    <text evidence="1">The sequence shown here is derived from an EMBL/GenBank/DDBJ whole genome shotgun (WGS) entry which is preliminary data.</text>
</comment>
<gene>
    <name evidence="1" type="ORF">GE061_000080</name>
</gene>